<gene>
    <name evidence="12" type="ORF">OFUS_LOCUS14959</name>
</gene>
<dbReference type="FunFam" id="3.30.590.10:FF:000011">
    <property type="entry name" value="Glutamine synthetase"/>
    <property type="match status" value="1"/>
</dbReference>
<feature type="region of interest" description="Disordered" evidence="11">
    <location>
        <begin position="37"/>
        <end position="60"/>
    </location>
</feature>
<dbReference type="AlphaFoldDB" id="A0A8J1XPN9"/>
<dbReference type="InterPro" id="IPR008146">
    <property type="entry name" value="Gln_synth_cat_dom"/>
</dbReference>
<evidence type="ECO:0000256" key="9">
    <source>
        <dbReference type="PROSITE-ProRule" id="PRU01330"/>
    </source>
</evidence>
<dbReference type="SUPFAM" id="SSF55931">
    <property type="entry name" value="Glutamine synthetase/guanido kinase"/>
    <property type="match status" value="1"/>
</dbReference>
<feature type="region of interest" description="Disordered" evidence="11">
    <location>
        <begin position="100"/>
        <end position="126"/>
    </location>
</feature>
<evidence type="ECO:0000256" key="10">
    <source>
        <dbReference type="RuleBase" id="RU000384"/>
    </source>
</evidence>
<dbReference type="PANTHER" id="PTHR20852:SF57">
    <property type="entry name" value="GLUTAMINE SYNTHETASE 2 CYTOPLASMIC"/>
    <property type="match status" value="1"/>
</dbReference>
<feature type="compositionally biased region" description="Basic residues" evidence="11">
    <location>
        <begin position="37"/>
        <end position="50"/>
    </location>
</feature>
<evidence type="ECO:0000256" key="7">
    <source>
        <dbReference type="ARBA" id="ARBA00022840"/>
    </source>
</evidence>
<name>A0A8J1XPN9_OWEFU</name>
<dbReference type="GO" id="GO:0005524">
    <property type="term" value="F:ATP binding"/>
    <property type="evidence" value="ECO:0007669"/>
    <property type="project" value="UniProtKB-KW"/>
</dbReference>
<evidence type="ECO:0000313" key="12">
    <source>
        <dbReference type="EMBL" id="CAH1789634.1"/>
    </source>
</evidence>
<dbReference type="OrthoDB" id="1936100at2759"/>
<comment type="similarity">
    <text evidence="2 9 10">Belongs to the glutamine synthetase family.</text>
</comment>
<organism evidence="12 13">
    <name type="scientific">Owenia fusiformis</name>
    <name type="common">Polychaete worm</name>
    <dbReference type="NCBI Taxonomy" id="6347"/>
    <lineage>
        <taxon>Eukaryota</taxon>
        <taxon>Metazoa</taxon>
        <taxon>Spiralia</taxon>
        <taxon>Lophotrochozoa</taxon>
        <taxon>Annelida</taxon>
        <taxon>Polychaeta</taxon>
        <taxon>Sedentaria</taxon>
        <taxon>Canalipalpata</taxon>
        <taxon>Sabellida</taxon>
        <taxon>Oweniida</taxon>
        <taxon>Oweniidae</taxon>
        <taxon>Owenia</taxon>
    </lineage>
</organism>
<reference evidence="12" key="1">
    <citation type="submission" date="2022-03" db="EMBL/GenBank/DDBJ databases">
        <authorList>
            <person name="Martin C."/>
        </authorList>
    </citation>
    <scope>NUCLEOTIDE SEQUENCE</scope>
</reference>
<dbReference type="InterPro" id="IPR036651">
    <property type="entry name" value="Gln_synt_N_sf"/>
</dbReference>
<dbReference type="InterPro" id="IPR027302">
    <property type="entry name" value="Gln_synth_N_conserv_site"/>
</dbReference>
<evidence type="ECO:0000256" key="8">
    <source>
        <dbReference type="ARBA" id="ARBA00049436"/>
    </source>
</evidence>
<evidence type="ECO:0000256" key="1">
    <source>
        <dbReference type="ARBA" id="ARBA00004496"/>
    </source>
</evidence>
<evidence type="ECO:0000313" key="13">
    <source>
        <dbReference type="Proteomes" id="UP000749559"/>
    </source>
</evidence>
<evidence type="ECO:0000256" key="3">
    <source>
        <dbReference type="ARBA" id="ARBA00012937"/>
    </source>
</evidence>
<dbReference type="Proteomes" id="UP000749559">
    <property type="component" value="Unassembled WGS sequence"/>
</dbReference>
<evidence type="ECO:0000256" key="4">
    <source>
        <dbReference type="ARBA" id="ARBA00022490"/>
    </source>
</evidence>
<dbReference type="Gene3D" id="3.30.590.10">
    <property type="entry name" value="Glutamine synthetase/guanido kinase, catalytic domain"/>
    <property type="match status" value="1"/>
</dbReference>
<dbReference type="Pfam" id="PF00120">
    <property type="entry name" value="Gln-synt_C"/>
    <property type="match status" value="1"/>
</dbReference>
<dbReference type="InterPro" id="IPR014746">
    <property type="entry name" value="Gln_synth/guanido_kin_cat_dom"/>
</dbReference>
<comment type="catalytic activity">
    <reaction evidence="8">
        <text>L-glutamate + NH4(+) + ATP = L-glutamine + ADP + phosphate + H(+)</text>
        <dbReference type="Rhea" id="RHEA:16169"/>
        <dbReference type="ChEBI" id="CHEBI:15378"/>
        <dbReference type="ChEBI" id="CHEBI:28938"/>
        <dbReference type="ChEBI" id="CHEBI:29985"/>
        <dbReference type="ChEBI" id="CHEBI:30616"/>
        <dbReference type="ChEBI" id="CHEBI:43474"/>
        <dbReference type="ChEBI" id="CHEBI:58359"/>
        <dbReference type="ChEBI" id="CHEBI:456216"/>
        <dbReference type="EC" id="6.3.1.2"/>
    </reaction>
</comment>
<keyword evidence="13" id="KW-1185">Reference proteome</keyword>
<sequence>MAKHIQKFSTAVLANLANSAKSGNTEKRLLVSLAATRKNRHNAGHNKSFRRGYEESATKSGHLQSTLNKYMNIPQPEDMVQVMYVWIDGSGQGLRCKTKTVKKEPERPEDCPEWNFDGSSTGQAEGRDSDVYLIPAALYADPFRQGPNKVLLCETRDKNMQPHDTNKRYSCNTIMQRAVSSHPLFAFEQEYTLLDQDGHPYGWPKKGYPAPQGPYYCSVGADRSHGRVIEEAHYRACLYAGINISGTNAEVMPGQWEYQVGPVEGIGMGDQLWMSRFFLHRVAEDFGVVATLDPKPMPGDWNGAGAHVNYNTKAMWEKEGGLKAIEEAIEKLAKRHDLHIRMYDPNQGADNARRLTGLHETAHISEFSSGVADRGASIRIPRNVAARGWGYLEDRRPSSNCDPYVVTEYLVRTTVLNETGNE</sequence>
<dbReference type="PROSITE" id="PS00180">
    <property type="entry name" value="GLNA_1"/>
    <property type="match status" value="1"/>
</dbReference>
<dbReference type="FunFam" id="3.10.20.70:FF:000004">
    <property type="entry name" value="Glutamine synthetase"/>
    <property type="match status" value="1"/>
</dbReference>
<keyword evidence="5" id="KW-0436">Ligase</keyword>
<dbReference type="InterPro" id="IPR050292">
    <property type="entry name" value="Glutamine_Synthetase"/>
</dbReference>
<dbReference type="InterPro" id="IPR008147">
    <property type="entry name" value="Gln_synt_N"/>
</dbReference>
<dbReference type="Pfam" id="PF03951">
    <property type="entry name" value="Gln-synt_N"/>
    <property type="match status" value="1"/>
</dbReference>
<comment type="caution">
    <text evidence="12">The sequence shown here is derived from an EMBL/GenBank/DDBJ whole genome shotgun (WGS) entry which is preliminary data.</text>
</comment>
<proteinExistence type="inferred from homology"/>
<dbReference type="EC" id="6.3.1.2" evidence="3"/>
<dbReference type="SUPFAM" id="SSF54368">
    <property type="entry name" value="Glutamine synthetase, N-terminal domain"/>
    <property type="match status" value="1"/>
</dbReference>
<dbReference type="GO" id="GO:0005737">
    <property type="term" value="C:cytoplasm"/>
    <property type="evidence" value="ECO:0007669"/>
    <property type="project" value="UniProtKB-SubCell"/>
</dbReference>
<dbReference type="GO" id="GO:0006542">
    <property type="term" value="P:glutamine biosynthetic process"/>
    <property type="evidence" value="ECO:0007669"/>
    <property type="project" value="InterPro"/>
</dbReference>
<keyword evidence="7" id="KW-0067">ATP-binding</keyword>
<dbReference type="Gene3D" id="3.10.20.70">
    <property type="entry name" value="Glutamine synthetase, N-terminal domain"/>
    <property type="match status" value="1"/>
</dbReference>
<feature type="compositionally biased region" description="Basic and acidic residues" evidence="11">
    <location>
        <begin position="101"/>
        <end position="110"/>
    </location>
</feature>
<dbReference type="PROSITE" id="PS51987">
    <property type="entry name" value="GS_CATALYTIC"/>
    <property type="match status" value="1"/>
</dbReference>
<dbReference type="SMART" id="SM01230">
    <property type="entry name" value="Gln-synt_C"/>
    <property type="match status" value="1"/>
</dbReference>
<evidence type="ECO:0000256" key="5">
    <source>
        <dbReference type="ARBA" id="ARBA00022598"/>
    </source>
</evidence>
<evidence type="ECO:0000256" key="2">
    <source>
        <dbReference type="ARBA" id="ARBA00009897"/>
    </source>
</evidence>
<keyword evidence="4" id="KW-0963">Cytoplasm</keyword>
<keyword evidence="6" id="KW-0547">Nucleotide-binding</keyword>
<comment type="subcellular location">
    <subcellularLocation>
        <location evidence="1">Cytoplasm</location>
    </subcellularLocation>
</comment>
<protein>
    <recommendedName>
        <fullName evidence="3">glutamine synthetase</fullName>
        <ecNumber evidence="3">6.3.1.2</ecNumber>
    </recommendedName>
</protein>
<dbReference type="PROSITE" id="PS51986">
    <property type="entry name" value="GS_BETA_GRASP"/>
    <property type="match status" value="1"/>
</dbReference>
<evidence type="ECO:0000256" key="6">
    <source>
        <dbReference type="ARBA" id="ARBA00022741"/>
    </source>
</evidence>
<dbReference type="GO" id="GO:0004356">
    <property type="term" value="F:glutamine synthetase activity"/>
    <property type="evidence" value="ECO:0007669"/>
    <property type="project" value="UniProtKB-EC"/>
</dbReference>
<dbReference type="EMBL" id="CAIIXF020000007">
    <property type="protein sequence ID" value="CAH1789634.1"/>
    <property type="molecule type" value="Genomic_DNA"/>
</dbReference>
<evidence type="ECO:0000256" key="11">
    <source>
        <dbReference type="SAM" id="MobiDB-lite"/>
    </source>
</evidence>
<dbReference type="PANTHER" id="PTHR20852">
    <property type="entry name" value="GLUTAMINE SYNTHETASE"/>
    <property type="match status" value="1"/>
</dbReference>
<accession>A0A8J1XPN9</accession>